<dbReference type="AlphaFoldDB" id="A0A0D8XCM2"/>
<dbReference type="GO" id="GO:0005760">
    <property type="term" value="C:gamma DNA polymerase complex"/>
    <property type="evidence" value="ECO:0007669"/>
    <property type="project" value="InterPro"/>
</dbReference>
<dbReference type="InterPro" id="IPR043502">
    <property type="entry name" value="DNA/RNA_pol_sf"/>
</dbReference>
<dbReference type="GO" id="GO:0003887">
    <property type="term" value="F:DNA-directed DNA polymerase activity"/>
    <property type="evidence" value="ECO:0007669"/>
    <property type="project" value="TreeGrafter"/>
</dbReference>
<proteinExistence type="predicted"/>
<organism evidence="1 2">
    <name type="scientific">Dictyocaulus viviparus</name>
    <name type="common">Bovine lungworm</name>
    <dbReference type="NCBI Taxonomy" id="29172"/>
    <lineage>
        <taxon>Eukaryota</taxon>
        <taxon>Metazoa</taxon>
        <taxon>Ecdysozoa</taxon>
        <taxon>Nematoda</taxon>
        <taxon>Chromadorea</taxon>
        <taxon>Rhabditida</taxon>
        <taxon>Rhabditina</taxon>
        <taxon>Rhabditomorpha</taxon>
        <taxon>Strongyloidea</taxon>
        <taxon>Metastrongylidae</taxon>
        <taxon>Dictyocaulus</taxon>
    </lineage>
</organism>
<dbReference type="STRING" id="29172.A0A0D8XCM2"/>
<dbReference type="GO" id="GO:0006264">
    <property type="term" value="P:mitochondrial DNA replication"/>
    <property type="evidence" value="ECO:0007669"/>
    <property type="project" value="TreeGrafter"/>
</dbReference>
<evidence type="ECO:0000313" key="2">
    <source>
        <dbReference type="Proteomes" id="UP000053766"/>
    </source>
</evidence>
<dbReference type="OrthoDB" id="5588663at2759"/>
<keyword evidence="2" id="KW-1185">Reference proteome</keyword>
<reference evidence="1 2" key="1">
    <citation type="submission" date="2013-11" db="EMBL/GenBank/DDBJ databases">
        <title>Draft genome of the bovine lungworm Dictyocaulus viviparus.</title>
        <authorList>
            <person name="Mitreva M."/>
        </authorList>
    </citation>
    <scope>NUCLEOTIDE SEQUENCE [LARGE SCALE GENOMIC DNA]</scope>
    <source>
        <strain evidence="1 2">HannoverDv2000</strain>
    </source>
</reference>
<protein>
    <submittedName>
        <fullName evidence="1">Uncharacterized protein</fullName>
    </submittedName>
</protein>
<dbReference type="EMBL" id="KN716674">
    <property type="protein sequence ID" value="KJH42370.1"/>
    <property type="molecule type" value="Genomic_DNA"/>
</dbReference>
<name>A0A0D8XCM2_DICVI</name>
<dbReference type="PANTHER" id="PTHR10267:SF0">
    <property type="entry name" value="DNA POLYMERASE SUBUNIT GAMMA-1"/>
    <property type="match status" value="1"/>
</dbReference>
<dbReference type="InterPro" id="IPR002297">
    <property type="entry name" value="DNA-dir_DNA_pol_A_mt"/>
</dbReference>
<dbReference type="SUPFAM" id="SSF56672">
    <property type="entry name" value="DNA/RNA polymerases"/>
    <property type="match status" value="1"/>
</dbReference>
<dbReference type="GO" id="GO:0003677">
    <property type="term" value="F:DNA binding"/>
    <property type="evidence" value="ECO:0007669"/>
    <property type="project" value="InterPro"/>
</dbReference>
<gene>
    <name evidence="1" type="ORF">DICVIV_11652</name>
</gene>
<reference evidence="2" key="2">
    <citation type="journal article" date="2016" name="Sci. Rep.">
        <title>Dictyocaulus viviparus genome, variome and transcriptome elucidate lungworm biology and support future intervention.</title>
        <authorList>
            <person name="McNulty S.N."/>
            <person name="Strube C."/>
            <person name="Rosa B.A."/>
            <person name="Martin J.C."/>
            <person name="Tyagi R."/>
            <person name="Choi Y.J."/>
            <person name="Wang Q."/>
            <person name="Hallsworth Pepin K."/>
            <person name="Zhang X."/>
            <person name="Ozersky P."/>
            <person name="Wilson R.K."/>
            <person name="Sternberg P.W."/>
            <person name="Gasser R.B."/>
            <person name="Mitreva M."/>
        </authorList>
    </citation>
    <scope>NUCLEOTIDE SEQUENCE [LARGE SCALE GENOMIC DNA]</scope>
    <source>
        <strain evidence="2">HannoverDv2000</strain>
    </source>
</reference>
<evidence type="ECO:0000313" key="1">
    <source>
        <dbReference type="EMBL" id="KJH42370.1"/>
    </source>
</evidence>
<sequence>MRFRVFQEKLSERWRDAWYDRVCRNSLLAVHQHLYRDQYRIEKESKKFQDFFVKEDIDMIRQNFQKNDKSCEAVKEAGAKALISAARRVSNDLKPLKTGEVKLDAWLFDVDWSVRSANEYPEWYFKLFSKRGKAYYDIGCLTSEDVIMKSALVPLIFGMTYGPYPLHRTQDLGWGYLVPCTQDILEPSRSETHSRISQEYQHVCDIISKNRSAFGDIEPVGKSYYFGAFLFYRLPHPLGSQNVGDPLGKHFLRLIESQILRPTRHEEEFFVLLDALKTTKFWTNYAKRFEAEIPVWYEANNGSKLGAIAPAVVPAGTISRRSVHKLWVTLTNESGNARIGTGIKSLVQAPSGEVVIGADVDSQEQWLAALFGDASYAKAFPERYRRPGVTPFSNMMLAGSKANGTDLHSIVAKQLKIDRDQAKVRIFFLICLEWCKTNFSLKLNKNKRLCFAGLVVWFEMILVILNPNSGCFFSIVDLVDVS</sequence>
<dbReference type="PANTHER" id="PTHR10267">
    <property type="entry name" value="DNA POLYMERASE SUBUNIT GAMMA-1"/>
    <property type="match status" value="1"/>
</dbReference>
<accession>A0A0D8XCM2</accession>
<dbReference type="Proteomes" id="UP000053766">
    <property type="component" value="Unassembled WGS sequence"/>
</dbReference>
<dbReference type="GO" id="GO:0008408">
    <property type="term" value="F:3'-5' exonuclease activity"/>
    <property type="evidence" value="ECO:0007669"/>
    <property type="project" value="TreeGrafter"/>
</dbReference>